<keyword evidence="1" id="KW-0808">Transferase</keyword>
<reference evidence="1 2" key="1">
    <citation type="submission" date="2020-11" db="EMBL/GenBank/DDBJ databases">
        <title>Pseudonocardia abyssalis sp. nov. and Pseudonocardia oceani sp. nov., description and phylogenomic analysis of two novel actinomycetes isolated from the deep Southern Ocean.</title>
        <authorList>
            <person name="Parra J."/>
        </authorList>
    </citation>
    <scope>NUCLEOTIDE SEQUENCE [LARGE SCALE GENOMIC DNA]</scope>
    <source>
        <strain evidence="2">KRD185</strain>
    </source>
</reference>
<keyword evidence="2" id="KW-1185">Reference proteome</keyword>
<evidence type="ECO:0000313" key="1">
    <source>
        <dbReference type="EMBL" id="MBW0127066.1"/>
    </source>
</evidence>
<dbReference type="PANTHER" id="PTHR48207">
    <property type="entry name" value="SUCCINATE--HYDROXYMETHYLGLUTARATE COA-TRANSFERASE"/>
    <property type="match status" value="1"/>
</dbReference>
<dbReference type="PANTHER" id="PTHR48207:SF3">
    <property type="entry name" value="SUCCINATE--HYDROXYMETHYLGLUTARATE COA-TRANSFERASE"/>
    <property type="match status" value="1"/>
</dbReference>
<accession>A0ABS6U4F4</accession>
<gene>
    <name evidence="1" type="ORF">I4I82_05160</name>
</gene>
<evidence type="ECO:0000313" key="2">
    <source>
        <dbReference type="Proteomes" id="UP000694300"/>
    </source>
</evidence>
<dbReference type="InterPro" id="IPR050483">
    <property type="entry name" value="CoA-transferase_III_domain"/>
</dbReference>
<protein>
    <submittedName>
        <fullName evidence="1">CoA transferase</fullName>
    </submittedName>
</protein>
<dbReference type="GO" id="GO:0016740">
    <property type="term" value="F:transferase activity"/>
    <property type="evidence" value="ECO:0007669"/>
    <property type="project" value="UniProtKB-KW"/>
</dbReference>
<organism evidence="1 2">
    <name type="scientific">Pseudonocardia oceani</name>
    <dbReference type="NCBI Taxonomy" id="2792013"/>
    <lineage>
        <taxon>Bacteria</taxon>
        <taxon>Bacillati</taxon>
        <taxon>Actinomycetota</taxon>
        <taxon>Actinomycetes</taxon>
        <taxon>Pseudonocardiales</taxon>
        <taxon>Pseudonocardiaceae</taxon>
        <taxon>Pseudonocardia</taxon>
    </lineage>
</organism>
<dbReference type="InterPro" id="IPR003673">
    <property type="entry name" value="CoA-Trfase_fam_III"/>
</dbReference>
<proteinExistence type="predicted"/>
<dbReference type="EMBL" id="JADQDF010000001">
    <property type="protein sequence ID" value="MBW0127066.1"/>
    <property type="molecule type" value="Genomic_DNA"/>
</dbReference>
<sequence>MPGPLAGLRVVDLTQVLAGPFCTMLLADMDADVIKVEPPHGDVARQWGPHLDPPGAYGGYFASVNRNKRGVVADLSTTAGRDLLLRLLDTADVLVENFRVGVMDRFGLSWEVLHERCPGLVYASIRGFGDPRTGASPHAERPAFDIIAQAMGGVMGVTGEDAAHPMKVGPGVGDIFPAALAAVGILAAVREAEASGVGRYVDVALYDAVLALSERIVHQYSITGSSPVPQGNSHPLLCPYGVVRTATGAVAIAAPSDRHWAALARIAGRPELGSDPRFATNAARLARTVEVYGIVEGWSRQRSSAEVVRALADHVPCGPVHSAADIVADPHIAARNMVLPVEHPSGGAVQVVGRAVKFSGEDAGPLRPAPLLGEHTALVVAELGSGRRTVPP</sequence>
<dbReference type="Pfam" id="PF02515">
    <property type="entry name" value="CoA_transf_3"/>
    <property type="match status" value="1"/>
</dbReference>
<comment type="caution">
    <text evidence="1">The sequence shown here is derived from an EMBL/GenBank/DDBJ whole genome shotgun (WGS) entry which is preliminary data.</text>
</comment>
<name>A0ABS6U4F4_9PSEU</name>
<dbReference type="Proteomes" id="UP000694300">
    <property type="component" value="Unassembled WGS sequence"/>
</dbReference>
<dbReference type="RefSeq" id="WP_218595343.1">
    <property type="nucleotide sequence ID" value="NZ_JADQDF010000001.1"/>
</dbReference>